<dbReference type="GO" id="GO:0009307">
    <property type="term" value="P:DNA restriction-modification system"/>
    <property type="evidence" value="ECO:0007669"/>
    <property type="project" value="InterPro"/>
</dbReference>
<reference evidence="1 2" key="1">
    <citation type="submission" date="2018-06" db="EMBL/GenBank/DDBJ databases">
        <authorList>
            <consortium name="Pathogen Informatics"/>
            <person name="Doyle S."/>
        </authorList>
    </citation>
    <scope>NUCLEOTIDE SEQUENCE [LARGE SCALE GENOMIC DNA]</scope>
    <source>
        <strain evidence="1 2">NCTC10794</strain>
    </source>
</reference>
<dbReference type="Proteomes" id="UP000254867">
    <property type="component" value="Unassembled WGS sequence"/>
</dbReference>
<name>A0A377I272_HAEPH</name>
<dbReference type="RefSeq" id="WP_119222929.1">
    <property type="nucleotide sequence ID" value="NZ_UGHH01000002.1"/>
</dbReference>
<keyword evidence="1" id="KW-0808">Transferase</keyword>
<proteinExistence type="predicted"/>
<dbReference type="InterPro" id="IPR008593">
    <property type="entry name" value="Dam_MeTrfase"/>
</dbReference>
<dbReference type="GO" id="GO:0009007">
    <property type="term" value="F:site-specific DNA-methyltransferase (adenine-specific) activity"/>
    <property type="evidence" value="ECO:0007669"/>
    <property type="project" value="InterPro"/>
</dbReference>
<dbReference type="EMBL" id="UGHH01000002">
    <property type="protein sequence ID" value="STO64554.1"/>
    <property type="molecule type" value="Genomic_DNA"/>
</dbReference>
<dbReference type="Pfam" id="PF05869">
    <property type="entry name" value="Dam"/>
    <property type="match status" value="1"/>
</dbReference>
<dbReference type="AlphaFoldDB" id="A0A377I272"/>
<organism evidence="1 2">
    <name type="scientific">Haemophilus parahaemolyticus</name>
    <dbReference type="NCBI Taxonomy" id="735"/>
    <lineage>
        <taxon>Bacteria</taxon>
        <taxon>Pseudomonadati</taxon>
        <taxon>Pseudomonadota</taxon>
        <taxon>Gammaproteobacteria</taxon>
        <taxon>Pasteurellales</taxon>
        <taxon>Pasteurellaceae</taxon>
        <taxon>Haemophilus</taxon>
    </lineage>
</organism>
<dbReference type="GO" id="GO:0032259">
    <property type="term" value="P:methylation"/>
    <property type="evidence" value="ECO:0007669"/>
    <property type="project" value="UniProtKB-KW"/>
</dbReference>
<sequence>MTTHKTTTAKEDKDKWATPWWAFHFAQHWFGFPQFDIDCAASAHNTKCEKFISEEQNALEGDWDGIFCWLNPPYSNPLTFVHKAIEQSRKGRKVAMLLNVDNSTQWFALCVQCATSIVMITDGRIPFIHNATGKEVKGNSKPQMFVLFDYEKWGKRDRKVRTYYVSINRVKQLGTV</sequence>
<keyword evidence="1" id="KW-0489">Methyltransferase</keyword>
<dbReference type="NCBIfam" id="TIGR01712">
    <property type="entry name" value="phage_N6A_met"/>
    <property type="match status" value="1"/>
</dbReference>
<protein>
    <submittedName>
        <fullName evidence="1">Putative dam methylase</fullName>
    </submittedName>
</protein>
<dbReference type="GO" id="GO:0003677">
    <property type="term" value="F:DNA binding"/>
    <property type="evidence" value="ECO:0007669"/>
    <property type="project" value="InterPro"/>
</dbReference>
<evidence type="ECO:0000313" key="2">
    <source>
        <dbReference type="Proteomes" id="UP000254867"/>
    </source>
</evidence>
<evidence type="ECO:0000313" key="1">
    <source>
        <dbReference type="EMBL" id="STO64554.1"/>
    </source>
</evidence>
<accession>A0A377I272</accession>
<gene>
    <name evidence="1" type="primary">dam_2</name>
    <name evidence="1" type="ORF">NCTC10794_01622</name>
</gene>